<evidence type="ECO:0000313" key="2">
    <source>
        <dbReference type="Proteomes" id="UP000001818"/>
    </source>
</evidence>
<proteinExistence type="predicted"/>
<gene>
    <name evidence="1" type="ordered locus">RPD_2757</name>
</gene>
<protein>
    <submittedName>
        <fullName evidence="1">Uncharacterized protein</fullName>
    </submittedName>
</protein>
<dbReference type="HOGENOM" id="CLU_2438834_0_0_5"/>
<dbReference type="KEGG" id="rpd:RPD_2757"/>
<name>Q136K4_RHOPS</name>
<evidence type="ECO:0000313" key="1">
    <source>
        <dbReference type="EMBL" id="ABE39985.1"/>
    </source>
</evidence>
<organism evidence="1 2">
    <name type="scientific">Rhodopseudomonas palustris (strain BisB5)</name>
    <dbReference type="NCBI Taxonomy" id="316057"/>
    <lineage>
        <taxon>Bacteria</taxon>
        <taxon>Pseudomonadati</taxon>
        <taxon>Pseudomonadota</taxon>
        <taxon>Alphaproteobacteria</taxon>
        <taxon>Hyphomicrobiales</taxon>
        <taxon>Nitrobacteraceae</taxon>
        <taxon>Rhodopseudomonas</taxon>
    </lineage>
</organism>
<dbReference type="EMBL" id="CP000283">
    <property type="protein sequence ID" value="ABE39985.1"/>
    <property type="molecule type" value="Genomic_DNA"/>
</dbReference>
<accession>Q136K4</accession>
<reference evidence="1 2" key="1">
    <citation type="submission" date="2006-03" db="EMBL/GenBank/DDBJ databases">
        <title>Complete sequence of Rhodopseudomonas palustris BisB5.</title>
        <authorList>
            <consortium name="US DOE Joint Genome Institute"/>
            <person name="Copeland A."/>
            <person name="Lucas S."/>
            <person name="Lapidus A."/>
            <person name="Barry K."/>
            <person name="Detter J.C."/>
            <person name="Glavina del Rio T."/>
            <person name="Hammon N."/>
            <person name="Israni S."/>
            <person name="Dalin E."/>
            <person name="Tice H."/>
            <person name="Pitluck S."/>
            <person name="Chain P."/>
            <person name="Malfatti S."/>
            <person name="Shin M."/>
            <person name="Vergez L."/>
            <person name="Schmutz J."/>
            <person name="Larimer F."/>
            <person name="Land M."/>
            <person name="Hauser L."/>
            <person name="Pelletier D.A."/>
            <person name="Kyrpides N."/>
            <person name="Lykidis A."/>
            <person name="Oda Y."/>
            <person name="Harwood C.S."/>
            <person name="Richardson P."/>
        </authorList>
    </citation>
    <scope>NUCLEOTIDE SEQUENCE [LARGE SCALE GENOMIC DNA]</scope>
    <source>
        <strain evidence="1 2">BisB5</strain>
    </source>
</reference>
<dbReference type="AlphaFoldDB" id="Q136K4"/>
<sequence length="90" mass="9999">MRLGVRANRLNRVHGHFAATIADRGGTALGATALMVAAVNNRLMAVSRLWKSLAVLPMFQPQLPLASARMIRRRRRNLRVFASGHPAWTK</sequence>
<dbReference type="STRING" id="316057.RPD_2757"/>
<dbReference type="Proteomes" id="UP000001818">
    <property type="component" value="Chromosome"/>
</dbReference>